<gene>
    <name evidence="8" type="ORF">IRY30_05665</name>
</gene>
<dbReference type="Gene3D" id="3.40.50.150">
    <property type="entry name" value="Vaccinia Virus protein VP39"/>
    <property type="match status" value="1"/>
</dbReference>
<dbReference type="GO" id="GO:0032259">
    <property type="term" value="P:methylation"/>
    <property type="evidence" value="ECO:0007669"/>
    <property type="project" value="UniProtKB-KW"/>
</dbReference>
<dbReference type="Proteomes" id="UP000635902">
    <property type="component" value="Unassembled WGS sequence"/>
</dbReference>
<dbReference type="InterPro" id="IPR029063">
    <property type="entry name" value="SAM-dependent_MTases_sf"/>
</dbReference>
<feature type="domain" description="SAM-dependent MTase RsmB/NOP-type" evidence="7">
    <location>
        <begin position="245"/>
        <end position="534"/>
    </location>
</feature>
<feature type="compositionally biased region" description="Basic residues" evidence="6">
    <location>
        <begin position="42"/>
        <end position="52"/>
    </location>
</feature>
<feature type="binding site" evidence="5">
    <location>
        <position position="397"/>
    </location>
    <ligand>
        <name>S-adenosyl-L-methionine</name>
        <dbReference type="ChEBI" id="CHEBI:59789"/>
    </ligand>
</feature>
<keyword evidence="4 5" id="KW-0694">RNA-binding</keyword>
<dbReference type="InterPro" id="IPR023267">
    <property type="entry name" value="RCMT"/>
</dbReference>
<feature type="binding site" evidence="5">
    <location>
        <position position="420"/>
    </location>
    <ligand>
        <name>S-adenosyl-L-methionine</name>
        <dbReference type="ChEBI" id="CHEBI:59789"/>
    </ligand>
</feature>
<keyword evidence="1 5" id="KW-0489">Methyltransferase</keyword>
<feature type="compositionally biased region" description="Basic and acidic residues" evidence="6">
    <location>
        <begin position="1"/>
        <end position="30"/>
    </location>
</feature>
<evidence type="ECO:0000256" key="6">
    <source>
        <dbReference type="SAM" id="MobiDB-lite"/>
    </source>
</evidence>
<dbReference type="InterPro" id="IPR001678">
    <property type="entry name" value="MeTrfase_RsmB-F_NOP2_dom"/>
</dbReference>
<dbReference type="PRINTS" id="PR02008">
    <property type="entry name" value="RCMTFAMILY"/>
</dbReference>
<evidence type="ECO:0000313" key="8">
    <source>
        <dbReference type="EMBL" id="MBF4553567.1"/>
    </source>
</evidence>
<evidence type="ECO:0000256" key="4">
    <source>
        <dbReference type="ARBA" id="ARBA00022884"/>
    </source>
</evidence>
<dbReference type="InterPro" id="IPR049560">
    <property type="entry name" value="MeTrfase_RsmB-F_NOP2_cat"/>
</dbReference>
<feature type="binding site" evidence="5">
    <location>
        <position position="373"/>
    </location>
    <ligand>
        <name>S-adenosyl-L-methionine</name>
        <dbReference type="ChEBI" id="CHEBI:59789"/>
    </ligand>
</feature>
<evidence type="ECO:0000256" key="3">
    <source>
        <dbReference type="ARBA" id="ARBA00022691"/>
    </source>
</evidence>
<evidence type="ECO:0000313" key="9">
    <source>
        <dbReference type="Proteomes" id="UP000635902"/>
    </source>
</evidence>
<dbReference type="SUPFAM" id="SSF48013">
    <property type="entry name" value="NusB-like"/>
    <property type="match status" value="1"/>
</dbReference>
<dbReference type="Pfam" id="PF01029">
    <property type="entry name" value="NusB"/>
    <property type="match status" value="1"/>
</dbReference>
<feature type="active site" description="Nucleophile" evidence="5">
    <location>
        <position position="473"/>
    </location>
</feature>
<dbReference type="InterPro" id="IPR006027">
    <property type="entry name" value="NusB_RsmB_TIM44"/>
</dbReference>
<evidence type="ECO:0000259" key="7">
    <source>
        <dbReference type="PROSITE" id="PS51686"/>
    </source>
</evidence>
<keyword evidence="2 5" id="KW-0808">Transferase</keyword>
<proteinExistence type="inferred from homology"/>
<organism evidence="8 9">
    <name type="scientific">Corynebacterium suicordis DSM 45110</name>
    <dbReference type="NCBI Taxonomy" id="1121369"/>
    <lineage>
        <taxon>Bacteria</taxon>
        <taxon>Bacillati</taxon>
        <taxon>Actinomycetota</taxon>
        <taxon>Actinomycetes</taxon>
        <taxon>Mycobacteriales</taxon>
        <taxon>Corynebacteriaceae</taxon>
        <taxon>Corynebacterium</taxon>
    </lineage>
</organism>
<evidence type="ECO:0000256" key="2">
    <source>
        <dbReference type="ARBA" id="ARBA00022679"/>
    </source>
</evidence>
<reference evidence="8 9" key="1">
    <citation type="submission" date="2020-10" db="EMBL/GenBank/DDBJ databases">
        <title>Novel species in genus Corynebacterium.</title>
        <authorList>
            <person name="Zhang G."/>
        </authorList>
    </citation>
    <scope>NUCLEOTIDE SEQUENCE [LARGE SCALE GENOMIC DNA]</scope>
    <source>
        <strain evidence="8 9">DSM 45110</strain>
    </source>
</reference>
<comment type="caution">
    <text evidence="8">The sequence shown here is derived from an EMBL/GenBank/DDBJ whole genome shotgun (WGS) entry which is preliminary data.</text>
</comment>
<dbReference type="Gene3D" id="1.10.940.10">
    <property type="entry name" value="NusB-like"/>
    <property type="match status" value="1"/>
</dbReference>
<protein>
    <submittedName>
        <fullName evidence="8">rRNA small subunit methyltransferase B</fullName>
    </submittedName>
</protein>
<dbReference type="Pfam" id="PF01189">
    <property type="entry name" value="Methyltr_RsmB-F"/>
    <property type="match status" value="1"/>
</dbReference>
<name>A0ABR9ZJL0_9CORY</name>
<accession>A0ABR9ZJL0</accession>
<dbReference type="CDD" id="cd02440">
    <property type="entry name" value="AdoMet_MTases"/>
    <property type="match status" value="1"/>
</dbReference>
<keyword evidence="9" id="KW-1185">Reference proteome</keyword>
<dbReference type="PANTHER" id="PTHR22807:SF53">
    <property type="entry name" value="RIBOSOMAL RNA SMALL SUBUNIT METHYLTRANSFERASE B-RELATED"/>
    <property type="match status" value="1"/>
</dbReference>
<dbReference type="InterPro" id="IPR035926">
    <property type="entry name" value="NusB-like_sf"/>
</dbReference>
<dbReference type="RefSeq" id="WP_194556355.1">
    <property type="nucleotide sequence ID" value="NZ_JADKMY010000001.1"/>
</dbReference>
<comment type="similarity">
    <text evidence="5">Belongs to the class I-like SAM-binding methyltransferase superfamily. RsmB/NOP family.</text>
</comment>
<evidence type="ECO:0000256" key="5">
    <source>
        <dbReference type="PROSITE-ProRule" id="PRU01023"/>
    </source>
</evidence>
<dbReference type="PANTHER" id="PTHR22807">
    <property type="entry name" value="NOP2 YEAST -RELATED NOL1/NOP2/FMU SUN DOMAIN-CONTAINING"/>
    <property type="match status" value="1"/>
</dbReference>
<dbReference type="SUPFAM" id="SSF53335">
    <property type="entry name" value="S-adenosyl-L-methionine-dependent methyltransferases"/>
    <property type="match status" value="1"/>
</dbReference>
<keyword evidence="3 5" id="KW-0949">S-adenosyl-L-methionine</keyword>
<dbReference type="PROSITE" id="PS51686">
    <property type="entry name" value="SAM_MT_RSMB_NOP"/>
    <property type="match status" value="1"/>
</dbReference>
<dbReference type="GO" id="GO:0008168">
    <property type="term" value="F:methyltransferase activity"/>
    <property type="evidence" value="ECO:0007669"/>
    <property type="project" value="UniProtKB-KW"/>
</dbReference>
<feature type="binding site" evidence="5">
    <location>
        <begin position="348"/>
        <end position="354"/>
    </location>
    <ligand>
        <name>S-adenosyl-L-methionine</name>
        <dbReference type="ChEBI" id="CHEBI:59789"/>
    </ligand>
</feature>
<dbReference type="EMBL" id="JADKMY010000001">
    <property type="protein sequence ID" value="MBF4553567.1"/>
    <property type="molecule type" value="Genomic_DNA"/>
</dbReference>
<sequence length="541" mass="58168">MAGFRSRSESQRSEPQRSEPQRSESSEKKQSAAPRQSADSARKHKPAGSPKRRSSDSQRSQGYQQKRPEHKQAKARQSGSGDVARDVALSVLREVTLNDSFANLSLPRAIKEARLSTRDAAFATELTYGTLRASGLLDAIIAKAAGRPVDKIDSVALDILRLGSYQILRTRVDDHAAVNTSVELAKANAAAQAGGFINGVLRTITRTPAEEWISRVAGGDSIADLALRHAHPEWIARSFNDALSHQLDSTSIHPDLSAALEADDQRPVVHLAARPGEISGEELALITGGEEGKWSPYAVYLEDGAPGELPPVRDGLASVQDEGSQIIAMALTRAPLNRTDAGRWLDLCAGPGGKTAFIASWAQGDGAQVDAVELAAHRAKLVENTTKGLPVKIHVGDGRKLETVKGLDIPAKGYDRVLVDAPCSGLGALRRRPEARWRKSATDIPELVSLQRELLRSAVAKTAPGGVVIYSTCSPHLKETTNVARFVAEETGAEILDLGQLFPELEGNDSAPFIQMWPHKHGTDAMFIAALRTPADAERKL</sequence>
<evidence type="ECO:0000256" key="1">
    <source>
        <dbReference type="ARBA" id="ARBA00022603"/>
    </source>
</evidence>
<feature type="region of interest" description="Disordered" evidence="6">
    <location>
        <begin position="1"/>
        <end position="82"/>
    </location>
</feature>